<feature type="domain" description="PilZ" evidence="2">
    <location>
        <begin position="180"/>
        <end position="253"/>
    </location>
</feature>
<organism evidence="4 5">
    <name type="scientific">Treponema pallidum subsp. pallidum (strain SS14)</name>
    <dbReference type="NCBI Taxonomy" id="455434"/>
    <lineage>
        <taxon>Bacteria</taxon>
        <taxon>Pseudomonadati</taxon>
        <taxon>Spirochaetota</taxon>
        <taxon>Spirochaetia</taxon>
        <taxon>Spirochaetales</taxon>
        <taxon>Treponemataceae</taxon>
        <taxon>Treponema</taxon>
    </lineage>
</organism>
<reference evidence="4 5" key="1">
    <citation type="journal article" date="2008" name="BMC Microbiol.">
        <title>Complete genome sequence of Treponema pallidum ssp. pallidum strain SS14 determined with oligonucleotide arrays.</title>
        <authorList>
            <person name="Matejkova P."/>
            <person name="Strouhal M."/>
            <person name="Smajs D."/>
            <person name="Norris S.J."/>
            <person name="Palzkill T."/>
            <person name="Petrosino J.F."/>
            <person name="Sodergren E."/>
            <person name="Norton J.E."/>
            <person name="Singh J."/>
            <person name="Richmond T.A."/>
            <person name="Molla M.N."/>
            <person name="Albert T.J."/>
            <person name="Weinstock G.M."/>
        </authorList>
    </citation>
    <scope>NUCLEOTIDE SEQUENCE [LARGE SCALE GENOMIC DNA]</scope>
    <source>
        <strain evidence="4 5">SS14</strain>
    </source>
</reference>
<evidence type="ECO:0000259" key="3">
    <source>
        <dbReference type="Pfam" id="PF20424"/>
    </source>
</evidence>
<feature type="domain" description="PilZN3" evidence="3">
    <location>
        <begin position="20"/>
        <end position="153"/>
    </location>
</feature>
<dbReference type="AlphaFoldDB" id="A0A0H3BIB7"/>
<dbReference type="Pfam" id="PF07238">
    <property type="entry name" value="PilZ"/>
    <property type="match status" value="1"/>
</dbReference>
<evidence type="ECO:0000313" key="5">
    <source>
        <dbReference type="Proteomes" id="UP000001202"/>
    </source>
</evidence>
<dbReference type="GO" id="GO:0035438">
    <property type="term" value="F:cyclic-di-GMP binding"/>
    <property type="evidence" value="ECO:0007669"/>
    <property type="project" value="InterPro"/>
</dbReference>
<feature type="region of interest" description="Disordered" evidence="1">
    <location>
        <begin position="284"/>
        <end position="314"/>
    </location>
</feature>
<proteinExistence type="predicted"/>
<dbReference type="Proteomes" id="UP000001202">
    <property type="component" value="Chromosome"/>
</dbReference>
<dbReference type="InterPro" id="IPR009875">
    <property type="entry name" value="PilZ_domain"/>
</dbReference>
<name>A0A0H3BIB7_TREPS</name>
<dbReference type="EMBL" id="CP000805">
    <property type="protein sequence ID" value="ACD70513.1"/>
    <property type="molecule type" value="Genomic_DNA"/>
</dbReference>
<dbReference type="Pfam" id="PF20424">
    <property type="entry name" value="PilZN3"/>
    <property type="match status" value="1"/>
</dbReference>
<dbReference type="InterPro" id="IPR046853">
    <property type="entry name" value="PilZN3"/>
</dbReference>
<sequence>MTFCLLGLYHARVEFATREQLNRYYDLYKDVDVTFSKDVMQALCFNARQVCVRSAGGQCSCVMNSVSMVGAKVILSRKSSLLESIQVEGASVSIRFSFFESDARDAVSFFVTARVLGVEDYAQSTELVVLSVAYTQRIPDMLIERLGLLVEANISSKKRKSERIAVNKESMRRIGLMRAETIVFIQAIPRRCVLRDVSFGGAKFIMMGVAPFLKGKETVLKLDFEEPSTSMSIRGHVVRADQVEGRKDLVAVAMEYDFDVVPVAYRMCLNRYASDRCRRFPGTDEDCSAASAGDPGRSSAGAEGIDLSVPFSLS</sequence>
<evidence type="ECO:0000259" key="2">
    <source>
        <dbReference type="Pfam" id="PF07238"/>
    </source>
</evidence>
<gene>
    <name evidence="4" type="ordered locus">TPASS_0086</name>
</gene>
<dbReference type="SMR" id="A0A0H3BIB7"/>
<evidence type="ECO:0000313" key="4">
    <source>
        <dbReference type="EMBL" id="ACD70513.1"/>
    </source>
</evidence>
<dbReference type="KEGG" id="tpp:TPASS_0086"/>
<protein>
    <submittedName>
        <fullName evidence="4">Uncharacterized protein</fullName>
    </submittedName>
</protein>
<evidence type="ECO:0000256" key="1">
    <source>
        <dbReference type="SAM" id="MobiDB-lite"/>
    </source>
</evidence>
<dbReference type="PATRIC" id="fig|243276.5.peg.96"/>
<accession>A0A0H3BIB7</accession>